<dbReference type="EMBL" id="CAEY01001042">
    <property type="status" value="NOT_ANNOTATED_CDS"/>
    <property type="molecule type" value="Genomic_DNA"/>
</dbReference>
<name>T1L3T4_TETUR</name>
<proteinExistence type="inferred from homology"/>
<evidence type="ECO:0000313" key="9">
    <source>
        <dbReference type="EnsemblMetazoa" id="tetur36g01040.1"/>
    </source>
</evidence>
<dbReference type="GO" id="GO:0032543">
    <property type="term" value="P:mitochondrial translation"/>
    <property type="evidence" value="ECO:0007669"/>
    <property type="project" value="TreeGrafter"/>
</dbReference>
<evidence type="ECO:0000256" key="6">
    <source>
        <dbReference type="ARBA" id="ARBA00038782"/>
    </source>
</evidence>
<dbReference type="SUPFAM" id="SSF54189">
    <property type="entry name" value="Ribosomal proteins S24e, L23 and L15e"/>
    <property type="match status" value="1"/>
</dbReference>
<dbReference type="OrthoDB" id="275582at2759"/>
<reference evidence="9" key="2">
    <citation type="submission" date="2015-06" db="UniProtKB">
        <authorList>
            <consortium name="EnsemblMetazoa"/>
        </authorList>
    </citation>
    <scope>IDENTIFICATION</scope>
</reference>
<dbReference type="PANTHER" id="PTHR12059:SF5">
    <property type="entry name" value="LARGE RIBOSOMAL SUBUNIT PROTEIN UL23M"/>
    <property type="match status" value="1"/>
</dbReference>
<keyword evidence="5" id="KW-0687">Ribonucleoprotein</keyword>
<dbReference type="Gene3D" id="3.30.70.330">
    <property type="match status" value="1"/>
</dbReference>
<gene>
    <name evidence="9" type="primary">107370026</name>
</gene>
<dbReference type="InterPro" id="IPR013025">
    <property type="entry name" value="Ribosomal_uL23-like"/>
</dbReference>
<evidence type="ECO:0000256" key="7">
    <source>
        <dbReference type="ARBA" id="ARBA00039977"/>
    </source>
</evidence>
<evidence type="ECO:0000256" key="4">
    <source>
        <dbReference type="ARBA" id="ARBA00023128"/>
    </source>
</evidence>
<dbReference type="eggNOG" id="KOG4089">
    <property type="taxonomic scope" value="Eukaryota"/>
</dbReference>
<comment type="subunit">
    <text evidence="6">Component of the mitochondrial ribosome large subunit (39S) which comprises a 16S rRNA and about 50 distinct proteins.</text>
</comment>
<dbReference type="GO" id="GO:0003735">
    <property type="term" value="F:structural constituent of ribosome"/>
    <property type="evidence" value="ECO:0007669"/>
    <property type="project" value="InterPro"/>
</dbReference>
<dbReference type="InterPro" id="IPR012677">
    <property type="entry name" value="Nucleotide-bd_a/b_plait_sf"/>
</dbReference>
<comment type="subcellular location">
    <subcellularLocation>
        <location evidence="1">Mitochondrion</location>
    </subcellularLocation>
</comment>
<keyword evidence="10" id="KW-1185">Reference proteome</keyword>
<dbReference type="STRING" id="32264.T1L3T4"/>
<evidence type="ECO:0000313" key="10">
    <source>
        <dbReference type="Proteomes" id="UP000015104"/>
    </source>
</evidence>
<comment type="similarity">
    <text evidence="2">Belongs to the universal ribosomal protein uL23 family.</text>
</comment>
<dbReference type="Pfam" id="PF00276">
    <property type="entry name" value="Ribosomal_L23"/>
    <property type="match status" value="1"/>
</dbReference>
<evidence type="ECO:0000256" key="5">
    <source>
        <dbReference type="ARBA" id="ARBA00023274"/>
    </source>
</evidence>
<evidence type="ECO:0000256" key="1">
    <source>
        <dbReference type="ARBA" id="ARBA00004173"/>
    </source>
</evidence>
<keyword evidence="4" id="KW-0496">Mitochondrion</keyword>
<dbReference type="InterPro" id="IPR012678">
    <property type="entry name" value="Ribosomal_uL23/eL15/eS24_sf"/>
</dbReference>
<dbReference type="KEGG" id="tut:107370026"/>
<sequence>MSFRYYPMYLKGNPQLRVYLPNFWMKLLKPKENDPKNLVTFKVPVQMTDWDIRNYLEKIYNVPVVGVRSQVKCGDIKPAQGAKYLIKDDDYRLAYISLPKDKEFNWPNLFPDKKIEEEETEFKKFKKAMEIEQKKGKRQNWSRHRVPSWFGV</sequence>
<keyword evidence="3" id="KW-0689">Ribosomal protein</keyword>
<dbReference type="HOGENOM" id="CLU_103097_1_1_1"/>
<evidence type="ECO:0000256" key="2">
    <source>
        <dbReference type="ARBA" id="ARBA00006700"/>
    </source>
</evidence>
<organism evidence="9 10">
    <name type="scientific">Tetranychus urticae</name>
    <name type="common">Two-spotted spider mite</name>
    <dbReference type="NCBI Taxonomy" id="32264"/>
    <lineage>
        <taxon>Eukaryota</taxon>
        <taxon>Metazoa</taxon>
        <taxon>Ecdysozoa</taxon>
        <taxon>Arthropoda</taxon>
        <taxon>Chelicerata</taxon>
        <taxon>Arachnida</taxon>
        <taxon>Acari</taxon>
        <taxon>Acariformes</taxon>
        <taxon>Trombidiformes</taxon>
        <taxon>Prostigmata</taxon>
        <taxon>Eleutherengona</taxon>
        <taxon>Raphignathae</taxon>
        <taxon>Tetranychoidea</taxon>
        <taxon>Tetranychidae</taxon>
        <taxon>Tetranychus</taxon>
    </lineage>
</organism>
<reference evidence="10" key="1">
    <citation type="submission" date="2011-08" db="EMBL/GenBank/DDBJ databases">
        <authorList>
            <person name="Rombauts S."/>
        </authorList>
    </citation>
    <scope>NUCLEOTIDE SEQUENCE</scope>
    <source>
        <strain evidence="10">London</strain>
    </source>
</reference>
<dbReference type="AlphaFoldDB" id="T1L3T4"/>
<dbReference type="Proteomes" id="UP000015104">
    <property type="component" value="Unassembled WGS sequence"/>
</dbReference>
<dbReference type="GO" id="GO:0005762">
    <property type="term" value="C:mitochondrial large ribosomal subunit"/>
    <property type="evidence" value="ECO:0007669"/>
    <property type="project" value="TreeGrafter"/>
</dbReference>
<evidence type="ECO:0000256" key="8">
    <source>
        <dbReference type="ARBA" id="ARBA00041375"/>
    </source>
</evidence>
<dbReference type="EnsemblMetazoa" id="tetur36g01040.1">
    <property type="protein sequence ID" value="tetur36g01040.1"/>
    <property type="gene ID" value="tetur36g01040"/>
</dbReference>
<accession>T1L3T4</accession>
<dbReference type="OMA" id="PNFWLKL"/>
<evidence type="ECO:0000256" key="3">
    <source>
        <dbReference type="ARBA" id="ARBA00022980"/>
    </source>
</evidence>
<protein>
    <recommendedName>
        <fullName evidence="7">Large ribosomal subunit protein uL23m</fullName>
    </recommendedName>
    <alternativeName>
        <fullName evidence="8">39S ribosomal protein L23, mitochondrial</fullName>
    </alternativeName>
</protein>
<dbReference type="PANTHER" id="PTHR12059">
    <property type="entry name" value="RIBOSOMAL PROTEIN L23-RELATED"/>
    <property type="match status" value="1"/>
</dbReference>
<dbReference type="FunFam" id="3.30.70.330:FF:000284">
    <property type="entry name" value="39S ribosomal protein L23, mitochondrial"/>
    <property type="match status" value="1"/>
</dbReference>